<gene>
    <name evidence="1" type="ORF">HNAJ_LOCUS3638</name>
</gene>
<protein>
    <submittedName>
        <fullName evidence="1">Uncharacterized protein</fullName>
    </submittedName>
</protein>
<sequence length="94" mass="10542">MPHSLSRQGLQACTKSTILLPLTPTIPSQQFQHLSHLYPKPSPYKRSREGVLWDTLSLCASSYACMSARQDWEVRPYNSVCSDRTNSGQSLTSI</sequence>
<keyword evidence="2" id="KW-1185">Reference proteome</keyword>
<organism evidence="1 2">
    <name type="scientific">Rodentolepis nana</name>
    <name type="common">Dwarf tapeworm</name>
    <name type="synonym">Hymenolepis nana</name>
    <dbReference type="NCBI Taxonomy" id="102285"/>
    <lineage>
        <taxon>Eukaryota</taxon>
        <taxon>Metazoa</taxon>
        <taxon>Spiralia</taxon>
        <taxon>Lophotrochozoa</taxon>
        <taxon>Platyhelminthes</taxon>
        <taxon>Cestoda</taxon>
        <taxon>Eucestoda</taxon>
        <taxon>Cyclophyllidea</taxon>
        <taxon>Hymenolepididae</taxon>
        <taxon>Rodentolepis</taxon>
    </lineage>
</organism>
<name>A0A3P7V107_RODNA</name>
<dbReference type="EMBL" id="UZAE01002189">
    <property type="protein sequence ID" value="VDN99497.1"/>
    <property type="molecule type" value="Genomic_DNA"/>
</dbReference>
<evidence type="ECO:0000313" key="1">
    <source>
        <dbReference type="EMBL" id="VDN99497.1"/>
    </source>
</evidence>
<accession>A0A3P7V107</accession>
<evidence type="ECO:0000313" key="2">
    <source>
        <dbReference type="Proteomes" id="UP000278807"/>
    </source>
</evidence>
<dbReference type="AlphaFoldDB" id="A0A3P7V107"/>
<dbReference type="Proteomes" id="UP000278807">
    <property type="component" value="Unassembled WGS sequence"/>
</dbReference>
<proteinExistence type="predicted"/>
<reference evidence="1 2" key="1">
    <citation type="submission" date="2018-11" db="EMBL/GenBank/DDBJ databases">
        <authorList>
            <consortium name="Pathogen Informatics"/>
        </authorList>
    </citation>
    <scope>NUCLEOTIDE SEQUENCE [LARGE SCALE GENOMIC DNA]</scope>
</reference>